<feature type="domain" description="RMI1 N-terminal" evidence="5">
    <location>
        <begin position="16"/>
        <end position="64"/>
    </location>
</feature>
<proteinExistence type="inferred from homology"/>
<evidence type="ECO:0000256" key="2">
    <source>
        <dbReference type="ARBA" id="ARBA00018987"/>
    </source>
</evidence>
<feature type="compositionally biased region" description="Low complexity" evidence="3">
    <location>
        <begin position="402"/>
        <end position="413"/>
    </location>
</feature>
<dbReference type="AlphaFoldDB" id="A0A2S5BHK1"/>
<organism evidence="6 7">
    <name type="scientific">Rhodotorula taiwanensis</name>
    <dbReference type="NCBI Taxonomy" id="741276"/>
    <lineage>
        <taxon>Eukaryota</taxon>
        <taxon>Fungi</taxon>
        <taxon>Dikarya</taxon>
        <taxon>Basidiomycota</taxon>
        <taxon>Pucciniomycotina</taxon>
        <taxon>Microbotryomycetes</taxon>
        <taxon>Sporidiobolales</taxon>
        <taxon>Sporidiobolaceae</taxon>
        <taxon>Rhodotorula</taxon>
    </lineage>
</organism>
<evidence type="ECO:0000259" key="5">
    <source>
        <dbReference type="Pfam" id="PF21000"/>
    </source>
</evidence>
<dbReference type="Pfam" id="PF21000">
    <property type="entry name" value="RMI1_N_N"/>
    <property type="match status" value="1"/>
</dbReference>
<dbReference type="OrthoDB" id="341511at2759"/>
<feature type="compositionally biased region" description="Acidic residues" evidence="3">
    <location>
        <begin position="315"/>
        <end position="333"/>
    </location>
</feature>
<dbReference type="Proteomes" id="UP000237144">
    <property type="component" value="Unassembled WGS sequence"/>
</dbReference>
<dbReference type="PANTHER" id="PTHR14790">
    <property type="entry name" value="RECQ-MEDIATED GENOME INSTABILITY PROTEIN 1 RMI1"/>
    <property type="match status" value="1"/>
</dbReference>
<keyword evidence="7" id="KW-1185">Reference proteome</keyword>
<comment type="caution">
    <text evidence="6">The sequence shown here is derived from an EMBL/GenBank/DDBJ whole genome shotgun (WGS) entry which is preliminary data.</text>
</comment>
<gene>
    <name evidence="6" type="ORF">BMF94_0454</name>
</gene>
<dbReference type="InterPro" id="IPR042470">
    <property type="entry name" value="RMI1_N_C_sf"/>
</dbReference>
<evidence type="ECO:0000256" key="1">
    <source>
        <dbReference type="ARBA" id="ARBA00006395"/>
    </source>
</evidence>
<feature type="compositionally biased region" description="Acidic residues" evidence="3">
    <location>
        <begin position="420"/>
        <end position="429"/>
    </location>
</feature>
<evidence type="ECO:0000259" key="4">
    <source>
        <dbReference type="Pfam" id="PF08585"/>
    </source>
</evidence>
<dbReference type="Pfam" id="PF08585">
    <property type="entry name" value="RMI1_N_C"/>
    <property type="match status" value="1"/>
</dbReference>
<dbReference type="EMBL" id="PJQD01000005">
    <property type="protein sequence ID" value="POY76259.1"/>
    <property type="molecule type" value="Genomic_DNA"/>
</dbReference>
<dbReference type="PANTHER" id="PTHR14790:SF15">
    <property type="entry name" value="RECQ-MEDIATED GENOME INSTABILITY PROTEIN 1"/>
    <property type="match status" value="1"/>
</dbReference>
<name>A0A2S5BHK1_9BASI</name>
<feature type="compositionally biased region" description="Low complexity" evidence="3">
    <location>
        <begin position="283"/>
        <end position="299"/>
    </location>
</feature>
<dbReference type="GO" id="GO:0031422">
    <property type="term" value="C:RecQ family helicase-topoisomerase III complex"/>
    <property type="evidence" value="ECO:0007669"/>
    <property type="project" value="TreeGrafter"/>
</dbReference>
<feature type="compositionally biased region" description="Basic and acidic residues" evidence="3">
    <location>
        <begin position="302"/>
        <end position="314"/>
    </location>
</feature>
<dbReference type="GO" id="GO:0016604">
    <property type="term" value="C:nuclear body"/>
    <property type="evidence" value="ECO:0007669"/>
    <property type="project" value="TreeGrafter"/>
</dbReference>
<sequence>MSSQIPEALHRWFRSAYPTLSFRPDWLQACVDYLLENEPSAKGSVPGLIKAVEVQLLSSDLATSVIPPSTLPTFDSKPDTRAKKQILFAPVPSTSAAGQAVKKKTGVLVQVVETDDVAHAALQLTDVLTEKREARKVAAKGGAANGGGGRIMDLDDQNEGDAAAEDLDAEAKRKALPAGVEPSYPRGSGKFVISDGGDVRWTAFELQRISGLGLEEMQLGTKLLLHDVPCINGILMLTPQNTTVKGYQVEELHLVKEWYLENTFRHRLGLDPLPDPREEDANDAAAGPAAPHDGAPAGGIRPDNRPRHAGKKEADLDDCFSDDDIDFDQVDDQGLDRRALPGRAASDEDEEEALREMMMQDENKPSQRSAPRPEAASRSGPAQSTGKSAPLQPKKERSTPQSALASSSTVRSSGNKVEVLDLDSADDDEPVRPARKKVKEEKTAAAPPRRPAKTVIEIDSD</sequence>
<dbReference type="InterPro" id="IPR049363">
    <property type="entry name" value="RMI1_N"/>
</dbReference>
<dbReference type="GO" id="GO:0000712">
    <property type="term" value="P:resolution of meiotic recombination intermediates"/>
    <property type="evidence" value="ECO:0007669"/>
    <property type="project" value="TreeGrafter"/>
</dbReference>
<protein>
    <recommendedName>
        <fullName evidence="2">RecQ-mediated genome instability protein 1</fullName>
    </recommendedName>
</protein>
<reference evidence="6 7" key="1">
    <citation type="journal article" date="2018" name="Front. Microbiol.">
        <title>Prospects for Fungal Bioremediation of Acidic Radioactive Waste Sites: Characterization and Genome Sequence of Rhodotorula taiwanensis MD1149.</title>
        <authorList>
            <person name="Tkavc R."/>
            <person name="Matrosova V.Y."/>
            <person name="Grichenko O.E."/>
            <person name="Gostincar C."/>
            <person name="Volpe R.P."/>
            <person name="Klimenkova P."/>
            <person name="Gaidamakova E.K."/>
            <person name="Zhou C.E."/>
            <person name="Stewart B.J."/>
            <person name="Lyman M.G."/>
            <person name="Malfatti S.A."/>
            <person name="Rubinfeld B."/>
            <person name="Courtot M."/>
            <person name="Singh J."/>
            <person name="Dalgard C.L."/>
            <person name="Hamilton T."/>
            <person name="Frey K.G."/>
            <person name="Gunde-Cimerman N."/>
            <person name="Dugan L."/>
            <person name="Daly M.J."/>
        </authorList>
    </citation>
    <scope>NUCLEOTIDE SEQUENCE [LARGE SCALE GENOMIC DNA]</scope>
    <source>
        <strain evidence="6 7">MD1149</strain>
    </source>
</reference>
<accession>A0A2S5BHK1</accession>
<evidence type="ECO:0000256" key="3">
    <source>
        <dbReference type="SAM" id="MobiDB-lite"/>
    </source>
</evidence>
<feature type="domain" description="RecQ mediated genome instability protein 1 OB-fold" evidence="4">
    <location>
        <begin position="103"/>
        <end position="253"/>
    </location>
</feature>
<comment type="similarity">
    <text evidence="1">Belongs to the RMI1 family.</text>
</comment>
<dbReference type="Gene3D" id="2.40.50.770">
    <property type="entry name" value="RecQ-mediated genome instability protein Rmi1, C-terminal domain"/>
    <property type="match status" value="1"/>
</dbReference>
<evidence type="ECO:0000313" key="7">
    <source>
        <dbReference type="Proteomes" id="UP000237144"/>
    </source>
</evidence>
<dbReference type="InterPro" id="IPR013894">
    <property type="entry name" value="RMI1_OB"/>
</dbReference>
<evidence type="ECO:0000313" key="6">
    <source>
        <dbReference type="EMBL" id="POY76259.1"/>
    </source>
</evidence>
<dbReference type="STRING" id="741276.A0A2S5BHK1"/>
<dbReference type="GO" id="GO:0000724">
    <property type="term" value="P:double-strand break repair via homologous recombination"/>
    <property type="evidence" value="ECO:0007669"/>
    <property type="project" value="TreeGrafter"/>
</dbReference>
<feature type="region of interest" description="Disordered" evidence="3">
    <location>
        <begin position="270"/>
        <end position="461"/>
    </location>
</feature>